<dbReference type="Pfam" id="PF07813">
    <property type="entry name" value="LTXXQ"/>
    <property type="match status" value="1"/>
</dbReference>
<dbReference type="Proteomes" id="UP001324634">
    <property type="component" value="Chromosome"/>
</dbReference>
<dbReference type="InterPro" id="IPR012899">
    <property type="entry name" value="LTXXQ"/>
</dbReference>
<accession>A0AAX4HUE6</accession>
<name>A0AAX4HUE6_9BACT</name>
<dbReference type="RefSeq" id="WP_321399794.1">
    <property type="nucleotide sequence ID" value="NZ_CP139487.1"/>
</dbReference>
<proteinExistence type="predicted"/>
<evidence type="ECO:0000313" key="2">
    <source>
        <dbReference type="Proteomes" id="UP001324634"/>
    </source>
</evidence>
<gene>
    <name evidence="1" type="ORF">SOO65_09665</name>
</gene>
<dbReference type="KEGG" id="psti:SOO65_09665"/>
<keyword evidence="2" id="KW-1185">Reference proteome</keyword>
<dbReference type="Gene3D" id="1.20.120.1490">
    <property type="match status" value="1"/>
</dbReference>
<organism evidence="1 2">
    <name type="scientific">Peredibacter starrii</name>
    <dbReference type="NCBI Taxonomy" id="28202"/>
    <lineage>
        <taxon>Bacteria</taxon>
        <taxon>Pseudomonadati</taxon>
        <taxon>Bdellovibrionota</taxon>
        <taxon>Bacteriovoracia</taxon>
        <taxon>Bacteriovoracales</taxon>
        <taxon>Bacteriovoracaceae</taxon>
        <taxon>Peredibacter</taxon>
    </lineage>
</organism>
<reference evidence="1 2" key="1">
    <citation type="submission" date="2023-11" db="EMBL/GenBank/DDBJ databases">
        <title>Peredibacter starrii A3.12.</title>
        <authorList>
            <person name="Mitchell R.J."/>
        </authorList>
    </citation>
    <scope>NUCLEOTIDE SEQUENCE [LARGE SCALE GENOMIC DNA]</scope>
    <source>
        <strain evidence="1 2">A3.12</strain>
    </source>
</reference>
<evidence type="ECO:0000313" key="1">
    <source>
        <dbReference type="EMBL" id="WPU67018.1"/>
    </source>
</evidence>
<dbReference type="GO" id="GO:0042597">
    <property type="term" value="C:periplasmic space"/>
    <property type="evidence" value="ECO:0007669"/>
    <property type="project" value="InterPro"/>
</dbReference>
<dbReference type="EMBL" id="CP139487">
    <property type="protein sequence ID" value="WPU67018.1"/>
    <property type="molecule type" value="Genomic_DNA"/>
</dbReference>
<sequence>MKKYQIFSIITATLLVMGVAAGCKPGGKGPDGKMNWITEKITDKLDLDKDQENKLRDLVQTVQEQRTAHREQSKSQRVELKAMVLSEKLDKDAARKLMDNRQAAMRESFDPVFEKLQVFHASLRPEQKKEAVELMEKFGKRFH</sequence>
<dbReference type="PROSITE" id="PS51257">
    <property type="entry name" value="PROKAR_LIPOPROTEIN"/>
    <property type="match status" value="1"/>
</dbReference>
<dbReference type="AlphaFoldDB" id="A0AAX4HUE6"/>
<protein>
    <submittedName>
        <fullName evidence="1">Spy/CpxP family protein refolding chaperone</fullName>
    </submittedName>
</protein>